<dbReference type="RefSeq" id="WP_176007284.1">
    <property type="nucleotide sequence ID" value="NZ_JABWMI010000020.1"/>
</dbReference>
<sequence>METLDHIHVFKTNLGLVCPNCEVHKLLDALDEISDWNVDCEDVDCVLRVVSEKLRPTTIINIIKSFGYECAELQ</sequence>
<dbReference type="InterPro" id="IPR036163">
    <property type="entry name" value="HMA_dom_sf"/>
</dbReference>
<protein>
    <recommendedName>
        <fullName evidence="3">HMA domain-containing protein</fullName>
    </recommendedName>
</protein>
<name>A0A7Y9C8K1_9FLAO</name>
<organism evidence="1 2">
    <name type="scientific">Flavobacterium agri</name>
    <dbReference type="NCBI Taxonomy" id="2743471"/>
    <lineage>
        <taxon>Bacteria</taxon>
        <taxon>Pseudomonadati</taxon>
        <taxon>Bacteroidota</taxon>
        <taxon>Flavobacteriia</taxon>
        <taxon>Flavobacteriales</taxon>
        <taxon>Flavobacteriaceae</taxon>
        <taxon>Flavobacterium</taxon>
    </lineage>
</organism>
<gene>
    <name evidence="1" type="ORF">HZF10_16240</name>
</gene>
<proteinExistence type="predicted"/>
<evidence type="ECO:0000313" key="1">
    <source>
        <dbReference type="EMBL" id="NYA72482.1"/>
    </source>
</evidence>
<reference evidence="1 2" key="1">
    <citation type="submission" date="2020-07" db="EMBL/GenBank/DDBJ databases">
        <authorList>
            <person name="Sun Q."/>
        </authorList>
    </citation>
    <scope>NUCLEOTIDE SEQUENCE [LARGE SCALE GENOMIC DNA]</scope>
    <source>
        <strain evidence="1 2">MAH-1</strain>
    </source>
</reference>
<keyword evidence="2" id="KW-1185">Reference proteome</keyword>
<dbReference type="EMBL" id="JACBJI010000008">
    <property type="protein sequence ID" value="NYA72482.1"/>
    <property type="molecule type" value="Genomic_DNA"/>
</dbReference>
<dbReference type="AlphaFoldDB" id="A0A7Y9C8K1"/>
<accession>A0A7Y9C8K1</accession>
<dbReference type="SUPFAM" id="SSF55008">
    <property type="entry name" value="HMA, heavy metal-associated domain"/>
    <property type="match status" value="1"/>
</dbReference>
<comment type="caution">
    <text evidence="1">The sequence shown here is derived from an EMBL/GenBank/DDBJ whole genome shotgun (WGS) entry which is preliminary data.</text>
</comment>
<dbReference type="GO" id="GO:0046872">
    <property type="term" value="F:metal ion binding"/>
    <property type="evidence" value="ECO:0007669"/>
    <property type="project" value="InterPro"/>
</dbReference>
<dbReference type="Proteomes" id="UP000535020">
    <property type="component" value="Unassembled WGS sequence"/>
</dbReference>
<evidence type="ECO:0000313" key="2">
    <source>
        <dbReference type="Proteomes" id="UP000535020"/>
    </source>
</evidence>
<evidence type="ECO:0008006" key="3">
    <source>
        <dbReference type="Google" id="ProtNLM"/>
    </source>
</evidence>